<keyword evidence="4 6" id="KW-0548">Nucleotidyltransferase</keyword>
<evidence type="ECO:0000313" key="8">
    <source>
        <dbReference type="EMBL" id="CAA6814378.1"/>
    </source>
</evidence>
<evidence type="ECO:0000256" key="4">
    <source>
        <dbReference type="ARBA" id="ARBA00022695"/>
    </source>
</evidence>
<keyword evidence="3 6" id="KW-0808">Transferase</keyword>
<proteinExistence type="inferred from homology"/>
<dbReference type="PROSITE" id="PS52018">
    <property type="entry name" value="DART"/>
    <property type="match status" value="1"/>
</dbReference>
<dbReference type="GO" id="GO:0016757">
    <property type="term" value="F:glycosyltransferase activity"/>
    <property type="evidence" value="ECO:0007669"/>
    <property type="project" value="UniProtKB-UniRule"/>
</dbReference>
<keyword evidence="1 6" id="KW-1277">Toxin-antitoxin system</keyword>
<evidence type="ECO:0000256" key="6">
    <source>
        <dbReference type="PROSITE-ProRule" id="PRU01362"/>
    </source>
</evidence>
<dbReference type="GO" id="GO:0016779">
    <property type="term" value="F:nucleotidyltransferase activity"/>
    <property type="evidence" value="ECO:0007669"/>
    <property type="project" value="UniProtKB-UniRule"/>
</dbReference>
<protein>
    <recommendedName>
        <fullName evidence="7">DarT domain-containing protein</fullName>
    </recommendedName>
</protein>
<evidence type="ECO:0000256" key="5">
    <source>
        <dbReference type="ARBA" id="ARBA00023125"/>
    </source>
</evidence>
<gene>
    <name evidence="8" type="ORF">HELGO_WM8274</name>
</gene>
<keyword evidence="2 6" id="KW-0328">Glycosyltransferase</keyword>
<accession>A0A6S6THM1</accession>
<comment type="similarity">
    <text evidence="6">Belongs to the DarT ADP-ribosyltransferase family.</text>
</comment>
<dbReference type="InterPro" id="IPR029494">
    <property type="entry name" value="DarT"/>
</dbReference>
<evidence type="ECO:0000256" key="1">
    <source>
        <dbReference type="ARBA" id="ARBA00022649"/>
    </source>
</evidence>
<feature type="binding site" evidence="6">
    <location>
        <begin position="10"/>
        <end position="12"/>
    </location>
    <ligand>
        <name>NAD(+)</name>
        <dbReference type="ChEBI" id="CHEBI:57540"/>
    </ligand>
</feature>
<sequence length="211" mass="24548">MQPTNPKIYHIVHIDKLQSIVDNCGLLSHSEVIGLALGGTTIGMDSIKQRRLNKLTFSTYPDLFVGHCVPFYFCPRSVMLYTIDMNNKDIRYQGGQDNIIHLEADLMQSIHWANTNSKRWAFTYSNAGSYYFEDTNDLKNLTNLDWNAINAINWKGMKENKQAEFLCENNFSWNLVERIGVSNQTVYQQVLNIIQSSYHKPFVEIKNDWYY</sequence>
<name>A0A6S6THM1_9BACT</name>
<dbReference type="GO" id="GO:0003677">
    <property type="term" value="F:DNA binding"/>
    <property type="evidence" value="ECO:0007669"/>
    <property type="project" value="UniProtKB-UniRule"/>
</dbReference>
<keyword evidence="5 6" id="KW-0238">DNA-binding</keyword>
<feature type="domain" description="DarT" evidence="7">
    <location>
        <begin position="6"/>
        <end position="211"/>
    </location>
</feature>
<feature type="binding site" evidence="6">
    <location>
        <position position="51"/>
    </location>
    <ligand>
        <name>NAD(+)</name>
        <dbReference type="ChEBI" id="CHEBI:57540"/>
    </ligand>
</feature>
<feature type="binding site" evidence="6">
    <location>
        <position position="27"/>
    </location>
    <ligand>
        <name>NAD(+)</name>
        <dbReference type="ChEBI" id="CHEBI:57540"/>
    </ligand>
</feature>
<dbReference type="AlphaFoldDB" id="A0A6S6THM1"/>
<feature type="active site" evidence="6">
    <location>
        <position position="164"/>
    </location>
</feature>
<dbReference type="EMBL" id="CACVAW010000061">
    <property type="protein sequence ID" value="CAA6814378.1"/>
    <property type="molecule type" value="Genomic_DNA"/>
</dbReference>
<comment type="catalytic activity">
    <reaction evidence="6">
        <text>a thymidine in DNA + NAD(+) = an N-(ADP-alpha-D-ribosyl)-thymidine in DNA + nicotinamide + H(+)</text>
        <dbReference type="Rhea" id="RHEA:71651"/>
        <dbReference type="Rhea" id="RHEA-COMP:13556"/>
        <dbReference type="Rhea" id="RHEA-COMP:18051"/>
        <dbReference type="ChEBI" id="CHEBI:15378"/>
        <dbReference type="ChEBI" id="CHEBI:17154"/>
        <dbReference type="ChEBI" id="CHEBI:57540"/>
        <dbReference type="ChEBI" id="CHEBI:137386"/>
        <dbReference type="ChEBI" id="CHEBI:191199"/>
    </reaction>
</comment>
<dbReference type="Pfam" id="PF14487">
    <property type="entry name" value="DarT"/>
    <property type="match status" value="1"/>
</dbReference>
<evidence type="ECO:0000259" key="7">
    <source>
        <dbReference type="PROSITE" id="PS52018"/>
    </source>
</evidence>
<reference evidence="8" key="1">
    <citation type="submission" date="2020-01" db="EMBL/GenBank/DDBJ databases">
        <authorList>
            <person name="Meier V. D."/>
            <person name="Meier V D."/>
        </authorList>
    </citation>
    <scope>NUCLEOTIDE SEQUENCE</scope>
    <source>
        <strain evidence="8">HLG_WM_MAG_12</strain>
    </source>
</reference>
<comment type="caution">
    <text evidence="6">Lacks conserved residue(s) required for the propagation of feature annotation.</text>
</comment>
<feature type="active site" description="Proton acceptor" evidence="6">
    <location>
        <position position="51"/>
    </location>
</feature>
<organism evidence="8">
    <name type="scientific">uncultured Campylobacterales bacterium</name>
    <dbReference type="NCBI Taxonomy" id="352960"/>
    <lineage>
        <taxon>Bacteria</taxon>
        <taxon>Pseudomonadati</taxon>
        <taxon>Campylobacterota</taxon>
        <taxon>Epsilonproteobacteria</taxon>
        <taxon>Campylobacterales</taxon>
        <taxon>environmental samples</taxon>
    </lineage>
</organism>
<evidence type="ECO:0000256" key="2">
    <source>
        <dbReference type="ARBA" id="ARBA00022676"/>
    </source>
</evidence>
<evidence type="ECO:0000256" key="3">
    <source>
        <dbReference type="ARBA" id="ARBA00022679"/>
    </source>
</evidence>